<protein>
    <submittedName>
        <fullName evidence="3">Uncharacterized protein</fullName>
    </submittedName>
</protein>
<organism evidence="3 4">
    <name type="scientific">Sphagnum jensenii</name>
    <dbReference type="NCBI Taxonomy" id="128206"/>
    <lineage>
        <taxon>Eukaryota</taxon>
        <taxon>Viridiplantae</taxon>
        <taxon>Streptophyta</taxon>
        <taxon>Embryophyta</taxon>
        <taxon>Bryophyta</taxon>
        <taxon>Sphagnophytina</taxon>
        <taxon>Sphagnopsida</taxon>
        <taxon>Sphagnales</taxon>
        <taxon>Sphagnaceae</taxon>
        <taxon>Sphagnum</taxon>
    </lineage>
</organism>
<sequence length="79" mass="8337">MFSNSSDPAASPQGVYTKESGRKQGSLGVLYLISSIMLLRMGSVSSLVAVAAVCIGVLFVMPSCYILRALPSCCSKREC</sequence>
<reference evidence="3" key="1">
    <citation type="submission" date="2024-03" db="EMBL/GenBank/DDBJ databases">
        <authorList>
            <consortium name="ELIXIR-Norway"/>
            <consortium name="Elixir Norway"/>
        </authorList>
    </citation>
    <scope>NUCLEOTIDE SEQUENCE</scope>
</reference>
<evidence type="ECO:0000256" key="1">
    <source>
        <dbReference type="SAM" id="MobiDB-lite"/>
    </source>
</evidence>
<feature type="transmembrane region" description="Helical" evidence="2">
    <location>
        <begin position="47"/>
        <end position="67"/>
    </location>
</feature>
<accession>A0ABP1BUY0</accession>
<keyword evidence="2" id="KW-1133">Transmembrane helix</keyword>
<evidence type="ECO:0000313" key="4">
    <source>
        <dbReference type="Proteomes" id="UP001497522"/>
    </source>
</evidence>
<name>A0ABP1BUY0_9BRYO</name>
<proteinExistence type="predicted"/>
<feature type="region of interest" description="Disordered" evidence="1">
    <location>
        <begin position="1"/>
        <end position="22"/>
    </location>
</feature>
<dbReference type="Proteomes" id="UP001497522">
    <property type="component" value="Chromosome 7"/>
</dbReference>
<keyword evidence="2" id="KW-0472">Membrane</keyword>
<dbReference type="EMBL" id="OZ023708">
    <property type="protein sequence ID" value="CAK9880151.1"/>
    <property type="molecule type" value="Genomic_DNA"/>
</dbReference>
<keyword evidence="2" id="KW-0812">Transmembrane</keyword>
<evidence type="ECO:0000313" key="3">
    <source>
        <dbReference type="EMBL" id="CAK9880151.1"/>
    </source>
</evidence>
<gene>
    <name evidence="3" type="ORF">CSSPJE1EN2_LOCUS21640</name>
</gene>
<evidence type="ECO:0000256" key="2">
    <source>
        <dbReference type="SAM" id="Phobius"/>
    </source>
</evidence>
<keyword evidence="4" id="KW-1185">Reference proteome</keyword>